<dbReference type="EMBL" id="CP094302">
    <property type="protein sequence ID" value="WHP82439.1"/>
    <property type="molecule type" value="Genomic_DNA"/>
</dbReference>
<organism evidence="1 2">
    <name type="scientific">Edwardsiella anguillarum</name>
    <dbReference type="NCBI Taxonomy" id="1821960"/>
    <lineage>
        <taxon>Bacteria</taxon>
        <taxon>Pseudomonadati</taxon>
        <taxon>Pseudomonadota</taxon>
        <taxon>Gammaproteobacteria</taxon>
        <taxon>Enterobacterales</taxon>
        <taxon>Hafniaceae</taxon>
        <taxon>Edwardsiella</taxon>
    </lineage>
</organism>
<name>A0ABY8S9R4_9GAMM</name>
<dbReference type="RefSeq" id="WP_034165815.1">
    <property type="nucleotide sequence ID" value="NZ_CP094302.2"/>
</dbReference>
<proteinExistence type="predicted"/>
<dbReference type="GeneID" id="33937864"/>
<evidence type="ECO:0000313" key="1">
    <source>
        <dbReference type="EMBL" id="WHP82439.1"/>
    </source>
</evidence>
<evidence type="ECO:0000313" key="2">
    <source>
        <dbReference type="Proteomes" id="UP001238370"/>
    </source>
</evidence>
<dbReference type="Proteomes" id="UP001238370">
    <property type="component" value="Chromosome"/>
</dbReference>
<sequence length="189" mass="22416">MNRPKLPDIPLPSWMNRGEPLTLAHASKRYWETVYRWLTWPLTQIDVDTCAVSLLNLLAYQRSIIRFKGEPLRMFRLRVKHAFINAQDAGERCGFERIFQRLEIGDVQTLERQLQHDWDEIMLRINDSQLSENNALMMSLVRQYGRTCRRYFFQVISNHTLYITAATFDGDYRYLHARIPQVTNEGTHP</sequence>
<accession>A0ABY8S9R4</accession>
<gene>
    <name evidence="1" type="ORF">MQ095_11540</name>
</gene>
<protein>
    <submittedName>
        <fullName evidence="1">Phage tail protein</fullName>
    </submittedName>
</protein>
<keyword evidence="2" id="KW-1185">Reference proteome</keyword>
<reference evidence="1 2" key="1">
    <citation type="submission" date="2022-03" db="EMBL/GenBank/DDBJ databases">
        <title>Survey of Intraspecific Variation of Edwardsiella anguillarum Isolates from Non-Anguillid Fish Host Originating from Varied Geographic Locations.</title>
        <authorList>
            <person name="Armwood A.R."/>
            <person name="Woodyard E."/>
            <person name="Waldbieser G.C."/>
            <person name="Camus A.C."/>
            <person name="Divya D."/>
            <person name="Tekedar H."/>
            <person name="Soto E."/>
            <person name="Stein C."/>
            <person name="Ucko M."/>
            <person name="Ware C."/>
            <person name="Griffin M.J."/>
        </authorList>
    </citation>
    <scope>NUCLEOTIDE SEQUENCE [LARGE SCALE GENOMIC DNA]</scope>
    <source>
        <strain evidence="1 2">R18-35-2</strain>
    </source>
</reference>